<dbReference type="InterPro" id="IPR049625">
    <property type="entry name" value="Glyco_transf_61_cat"/>
</dbReference>
<comment type="caution">
    <text evidence="2">The sequence shown here is derived from an EMBL/GenBank/DDBJ whole genome shotgun (WGS) entry which is preliminary data.</text>
</comment>
<evidence type="ECO:0000313" key="2">
    <source>
        <dbReference type="EMBL" id="MFD1483495.1"/>
    </source>
</evidence>
<sequence length="148" mass="16468">NSSLGNWPSKVYLSRSALSDDRRGLPTSQEKDIENIFSSFGFTVIHPQRLSLYDQAAVMQGAERIAGCIGTQLHLSAFSGNPVEMFRISPSYFTTETDKNIVKMIGGNVTDLTLNRATPEGIRNKTGFEMQEGDFTVLKESIEEWLSK</sequence>
<proteinExistence type="predicted"/>
<organism evidence="2 3">
    <name type="scientific">Paracoccus nototheniae</name>
    <dbReference type="NCBI Taxonomy" id="2489002"/>
    <lineage>
        <taxon>Bacteria</taxon>
        <taxon>Pseudomonadati</taxon>
        <taxon>Pseudomonadota</taxon>
        <taxon>Alphaproteobacteria</taxon>
        <taxon>Rhodobacterales</taxon>
        <taxon>Paracoccaceae</taxon>
        <taxon>Paracoccus</taxon>
    </lineage>
</organism>
<feature type="non-terminal residue" evidence="2">
    <location>
        <position position="1"/>
    </location>
</feature>
<dbReference type="RefSeq" id="WP_379107679.1">
    <property type="nucleotide sequence ID" value="NZ_JBHTOQ010000065.1"/>
</dbReference>
<dbReference type="Proteomes" id="UP001597302">
    <property type="component" value="Unassembled WGS sequence"/>
</dbReference>
<accession>A0ABW4E4U2</accession>
<feature type="domain" description="Glycosyltransferase 61 catalytic" evidence="1">
    <location>
        <begin position="9"/>
        <end position="79"/>
    </location>
</feature>
<gene>
    <name evidence="2" type="ORF">ACFQ5P_19570</name>
</gene>
<evidence type="ECO:0000259" key="1">
    <source>
        <dbReference type="Pfam" id="PF04577"/>
    </source>
</evidence>
<dbReference type="Pfam" id="PF04577">
    <property type="entry name" value="Glyco_transf_61"/>
    <property type="match status" value="1"/>
</dbReference>
<reference evidence="3" key="1">
    <citation type="journal article" date="2019" name="Int. J. Syst. Evol. Microbiol.">
        <title>The Global Catalogue of Microorganisms (GCM) 10K type strain sequencing project: providing services to taxonomists for standard genome sequencing and annotation.</title>
        <authorList>
            <consortium name="The Broad Institute Genomics Platform"/>
            <consortium name="The Broad Institute Genome Sequencing Center for Infectious Disease"/>
            <person name="Wu L."/>
            <person name="Ma J."/>
        </authorList>
    </citation>
    <scope>NUCLEOTIDE SEQUENCE [LARGE SCALE GENOMIC DNA]</scope>
    <source>
        <strain evidence="3">CCM 8875</strain>
    </source>
</reference>
<keyword evidence="3" id="KW-1185">Reference proteome</keyword>
<protein>
    <submittedName>
        <fullName evidence="2">Glycosyltransferase 61 family protein</fullName>
    </submittedName>
</protein>
<dbReference type="EMBL" id="JBHTOQ010000065">
    <property type="protein sequence ID" value="MFD1483495.1"/>
    <property type="molecule type" value="Genomic_DNA"/>
</dbReference>
<name>A0ABW4E4U2_9RHOB</name>
<evidence type="ECO:0000313" key="3">
    <source>
        <dbReference type="Proteomes" id="UP001597302"/>
    </source>
</evidence>